<keyword evidence="2" id="KW-0472">Membrane</keyword>
<evidence type="ECO:0000313" key="4">
    <source>
        <dbReference type="Proteomes" id="UP000824025"/>
    </source>
</evidence>
<gene>
    <name evidence="3" type="ORF">H9726_00400</name>
</gene>
<keyword evidence="1" id="KW-0175">Coiled coil</keyword>
<sequence length="108" mass="12394">TEYDLTTTVDKAVREIKTETAKTEKLNESIGIQVKKAVSTSVNDMKVEMIINVRETLSKTQEEIRKTEKEMEQLRENIRFESGVRKFLLWLTPALLVVQTIVLAISLL</sequence>
<evidence type="ECO:0000256" key="1">
    <source>
        <dbReference type="SAM" id="Coils"/>
    </source>
</evidence>
<comment type="caution">
    <text evidence="3">The sequence shown here is derived from an EMBL/GenBank/DDBJ whole genome shotgun (WGS) entry which is preliminary data.</text>
</comment>
<dbReference type="EMBL" id="DXCF01000002">
    <property type="protein sequence ID" value="HIZ08921.1"/>
    <property type="molecule type" value="Genomic_DNA"/>
</dbReference>
<reference evidence="3" key="1">
    <citation type="journal article" date="2021" name="PeerJ">
        <title>Extensive microbial diversity within the chicken gut microbiome revealed by metagenomics and culture.</title>
        <authorList>
            <person name="Gilroy R."/>
            <person name="Ravi A."/>
            <person name="Getino M."/>
            <person name="Pursley I."/>
            <person name="Horton D.L."/>
            <person name="Alikhan N.F."/>
            <person name="Baker D."/>
            <person name="Gharbi K."/>
            <person name="Hall N."/>
            <person name="Watson M."/>
            <person name="Adriaenssens E.M."/>
            <person name="Foster-Nyarko E."/>
            <person name="Jarju S."/>
            <person name="Secka A."/>
            <person name="Antonio M."/>
            <person name="Oren A."/>
            <person name="Chaudhuri R.R."/>
            <person name="La Ragione R."/>
            <person name="Hildebrand F."/>
            <person name="Pallen M.J."/>
        </authorList>
    </citation>
    <scope>NUCLEOTIDE SEQUENCE</scope>
    <source>
        <strain evidence="3">CHK192-19661</strain>
    </source>
</reference>
<feature type="coiled-coil region" evidence="1">
    <location>
        <begin position="50"/>
        <end position="84"/>
    </location>
</feature>
<evidence type="ECO:0000313" key="3">
    <source>
        <dbReference type="EMBL" id="HIZ08921.1"/>
    </source>
</evidence>
<organism evidence="3 4">
    <name type="scientific">Candidatus Borkfalkia avicola</name>
    <dbReference type="NCBI Taxonomy" id="2838503"/>
    <lineage>
        <taxon>Bacteria</taxon>
        <taxon>Bacillati</taxon>
        <taxon>Bacillota</taxon>
        <taxon>Clostridia</taxon>
        <taxon>Christensenellales</taxon>
        <taxon>Christensenellaceae</taxon>
        <taxon>Candidatus Borkfalkia</taxon>
    </lineage>
</organism>
<name>A0A9D2IHN4_9FIRM</name>
<dbReference type="AlphaFoldDB" id="A0A9D2IHN4"/>
<proteinExistence type="predicted"/>
<feature type="non-terminal residue" evidence="3">
    <location>
        <position position="1"/>
    </location>
</feature>
<dbReference type="Proteomes" id="UP000824025">
    <property type="component" value="Unassembled WGS sequence"/>
</dbReference>
<keyword evidence="2" id="KW-0812">Transmembrane</keyword>
<feature type="transmembrane region" description="Helical" evidence="2">
    <location>
        <begin position="87"/>
        <end position="107"/>
    </location>
</feature>
<keyword evidence="2" id="KW-1133">Transmembrane helix</keyword>
<evidence type="ECO:0000256" key="2">
    <source>
        <dbReference type="SAM" id="Phobius"/>
    </source>
</evidence>
<reference evidence="3" key="2">
    <citation type="submission" date="2021-04" db="EMBL/GenBank/DDBJ databases">
        <authorList>
            <person name="Gilroy R."/>
        </authorList>
    </citation>
    <scope>NUCLEOTIDE SEQUENCE</scope>
    <source>
        <strain evidence="3">CHK192-19661</strain>
    </source>
</reference>
<accession>A0A9D2IHN4</accession>
<protein>
    <submittedName>
        <fullName evidence="3">Uncharacterized protein</fullName>
    </submittedName>
</protein>